<dbReference type="SUPFAM" id="SSF52266">
    <property type="entry name" value="SGNH hydrolase"/>
    <property type="match status" value="1"/>
</dbReference>
<feature type="disulfide bond" evidence="2">
    <location>
        <begin position="65"/>
        <end position="89"/>
    </location>
</feature>
<dbReference type="Pfam" id="PF13472">
    <property type="entry name" value="Lipase_GDSL_2"/>
    <property type="match status" value="1"/>
</dbReference>
<dbReference type="OrthoDB" id="5503950at2"/>
<evidence type="ECO:0000313" key="7">
    <source>
        <dbReference type="EMBL" id="QCN83981.1"/>
    </source>
</evidence>
<evidence type="ECO:0000313" key="9">
    <source>
        <dbReference type="Proteomes" id="UP000501753"/>
    </source>
</evidence>
<keyword evidence="2" id="KW-1015">Disulfide bond</keyword>
<dbReference type="PANTHER" id="PTHR37981">
    <property type="entry name" value="LIPASE 2"/>
    <property type="match status" value="1"/>
</dbReference>
<proteinExistence type="predicted"/>
<dbReference type="CDD" id="cd01823">
    <property type="entry name" value="SEST_like"/>
    <property type="match status" value="1"/>
</dbReference>
<dbReference type="Gene3D" id="3.40.50.1110">
    <property type="entry name" value="SGNH hydrolase"/>
    <property type="match status" value="1"/>
</dbReference>
<feature type="domain" description="SGNH hydrolase-type esterase" evidence="5">
    <location>
        <begin position="45"/>
        <end position="326"/>
    </location>
</feature>
<feature type="region of interest" description="Disordered" evidence="3">
    <location>
        <begin position="100"/>
        <end position="119"/>
    </location>
</feature>
<feature type="disulfide bond" evidence="2">
    <location>
        <begin position="154"/>
        <end position="168"/>
    </location>
</feature>
<dbReference type="GO" id="GO:0019433">
    <property type="term" value="P:triglyceride catabolic process"/>
    <property type="evidence" value="ECO:0007669"/>
    <property type="project" value="TreeGrafter"/>
</dbReference>
<feature type="signal peptide" evidence="4">
    <location>
        <begin position="1"/>
        <end position="32"/>
    </location>
</feature>
<dbReference type="InterPro" id="IPR037460">
    <property type="entry name" value="SEST-like"/>
</dbReference>
<feature type="active site" evidence="1">
    <location>
        <position position="320"/>
    </location>
</feature>
<organism evidence="6 8">
    <name type="scientific">Streptomyces griseoviridis</name>
    <dbReference type="NCBI Taxonomy" id="45398"/>
    <lineage>
        <taxon>Bacteria</taxon>
        <taxon>Bacillati</taxon>
        <taxon>Actinomycetota</taxon>
        <taxon>Actinomycetes</taxon>
        <taxon>Kitasatosporales</taxon>
        <taxon>Streptomycetaceae</taxon>
        <taxon>Streptomyces</taxon>
    </lineage>
</organism>
<keyword evidence="9" id="KW-1185">Reference proteome</keyword>
<dbReference type="Proteomes" id="UP000271291">
    <property type="component" value="Chromosome"/>
</dbReference>
<dbReference type="RefSeq" id="WP_127181943.1">
    <property type="nucleotide sequence ID" value="NZ_CP029078.1"/>
</dbReference>
<evidence type="ECO:0000313" key="8">
    <source>
        <dbReference type="Proteomes" id="UP000271291"/>
    </source>
</evidence>
<accession>A0A3S9ZNM4</accession>
<dbReference type="Proteomes" id="UP000501753">
    <property type="component" value="Chromosome"/>
</dbReference>
<gene>
    <name evidence="7" type="ORF">DDJ31_02510</name>
    <name evidence="6" type="ORF">ELQ87_36730</name>
</gene>
<reference evidence="7 9" key="1">
    <citation type="submission" date="2018-04" db="EMBL/GenBank/DDBJ databases">
        <title>Complete genome sequences of Streptomyces griseoviridis K61 and characterization of antagonistic properties of biological control agents.</title>
        <authorList>
            <person name="Mariita R.M."/>
            <person name="Sello J.K."/>
        </authorList>
    </citation>
    <scope>NUCLEOTIDE SEQUENCE [LARGE SCALE GENOMIC DNA]</scope>
    <source>
        <strain evidence="7 9">K61</strain>
    </source>
</reference>
<name>A0A3S9ZNM4_STRGD</name>
<dbReference type="InterPro" id="IPR013830">
    <property type="entry name" value="SGNH_hydro"/>
</dbReference>
<dbReference type="PANTHER" id="PTHR37981:SF1">
    <property type="entry name" value="SGNH HYDROLASE-TYPE ESTERASE DOMAIN-CONTAINING PROTEIN"/>
    <property type="match status" value="1"/>
</dbReference>
<dbReference type="InterPro" id="IPR036514">
    <property type="entry name" value="SGNH_hydro_sf"/>
</dbReference>
<dbReference type="GO" id="GO:0004806">
    <property type="term" value="F:triacylglycerol lipase activity"/>
    <property type="evidence" value="ECO:0007669"/>
    <property type="project" value="TreeGrafter"/>
</dbReference>
<evidence type="ECO:0000256" key="3">
    <source>
        <dbReference type="SAM" id="MobiDB-lite"/>
    </source>
</evidence>
<dbReference type="EMBL" id="CP029078">
    <property type="protein sequence ID" value="QCN83981.1"/>
    <property type="molecule type" value="Genomic_DNA"/>
</dbReference>
<evidence type="ECO:0000256" key="4">
    <source>
        <dbReference type="SAM" id="SignalP"/>
    </source>
</evidence>
<evidence type="ECO:0000256" key="1">
    <source>
        <dbReference type="PIRSR" id="PIRSR637460-1"/>
    </source>
</evidence>
<protein>
    <submittedName>
        <fullName evidence="6">SGNH/GDSL hydrolase family protein</fullName>
    </submittedName>
</protein>
<evidence type="ECO:0000313" key="6">
    <source>
        <dbReference type="EMBL" id="AZS89173.1"/>
    </source>
</evidence>
<evidence type="ECO:0000256" key="2">
    <source>
        <dbReference type="PIRSR" id="PIRSR637460-2"/>
    </source>
</evidence>
<feature type="chain" id="PRO_5044600891" evidence="4">
    <location>
        <begin position="33"/>
        <end position="350"/>
    </location>
</feature>
<dbReference type="AlphaFoldDB" id="A0A3S9ZNM4"/>
<feature type="active site" description="Nucleophile" evidence="1">
    <location>
        <position position="49"/>
    </location>
</feature>
<keyword evidence="6" id="KW-0378">Hydrolase</keyword>
<dbReference type="EMBL" id="CP034687">
    <property type="protein sequence ID" value="AZS89173.1"/>
    <property type="molecule type" value="Genomic_DNA"/>
</dbReference>
<sequence>MSRSRLPAAVRAVFATATALAAVLSVFTPVSAAPSAAAGPPRYVALGDSYSANVFVRPWNPTDGCGRSYRNYPHQVAEELGLRLVDVTCGAAEVQDGVLGPQPSSKVLGPPSAPTAGGWPARPAQIERLRADTDYVSVGIGGNSLGFGEIVTQCLKRGLTTLGLGTPCTKHYTSGEGRDWLAGRFAQLDGEFGRMMTRIRERAPHARVALVGYPAIVPTNSGCHWGVWRQLGTVAKGDMPWLDGLERRLNSLIAEQAAAHGATYVDTYGPSRAHGLCAGAGQKWMYGVRDDLTGDGDQTDPPARLCALLPGTGATCTFVHPNALGADNQARQLRAAFERFRAPVPAAQRS</sequence>
<evidence type="ECO:0000259" key="5">
    <source>
        <dbReference type="Pfam" id="PF13472"/>
    </source>
</evidence>
<keyword evidence="4" id="KW-0732">Signal</keyword>
<reference evidence="6 8" key="2">
    <citation type="submission" date="2018-12" db="EMBL/GenBank/DDBJ databases">
        <title>Streptomyces griseoviridis F1-27 complete genome.</title>
        <authorList>
            <person name="Mariita R.M."/>
            <person name="Sello J.K."/>
        </authorList>
    </citation>
    <scope>NUCLEOTIDE SEQUENCE [LARGE SCALE GENOMIC DNA]</scope>
    <source>
        <strain evidence="6 8">F1-27</strain>
    </source>
</reference>
<dbReference type="KEGG" id="sgd:ELQ87_36730"/>
<feature type="disulfide bond" evidence="2">
    <location>
        <begin position="223"/>
        <end position="277"/>
    </location>
</feature>